<evidence type="ECO:0000256" key="7">
    <source>
        <dbReference type="ARBA" id="ARBA00022967"/>
    </source>
</evidence>
<accession>A0A7S0DCB3</accession>
<dbReference type="SMART" id="SM00382">
    <property type="entry name" value="AAA"/>
    <property type="match status" value="1"/>
</dbReference>
<dbReference type="AlphaFoldDB" id="A0A7S0DCB3"/>
<name>A0A7S0DCB3_9EUKA</name>
<evidence type="ECO:0000313" key="12">
    <source>
        <dbReference type="EMBL" id="CAD8450216.1"/>
    </source>
</evidence>
<dbReference type="GO" id="GO:0016887">
    <property type="term" value="F:ATP hydrolysis activity"/>
    <property type="evidence" value="ECO:0007669"/>
    <property type="project" value="InterPro"/>
</dbReference>
<dbReference type="InterPro" id="IPR003439">
    <property type="entry name" value="ABC_transporter-like_ATP-bd"/>
</dbReference>
<keyword evidence="9" id="KW-0472">Membrane</keyword>
<reference evidence="12" key="1">
    <citation type="submission" date="2021-01" db="EMBL/GenBank/DDBJ databases">
        <authorList>
            <person name="Corre E."/>
            <person name="Pelletier E."/>
            <person name="Niang G."/>
            <person name="Scheremetjew M."/>
            <person name="Finn R."/>
            <person name="Kale V."/>
            <person name="Holt S."/>
            <person name="Cochrane G."/>
            <person name="Meng A."/>
            <person name="Brown T."/>
            <person name="Cohen L."/>
        </authorList>
    </citation>
    <scope>NUCLEOTIDE SEQUENCE</scope>
    <source>
        <strain evidence="12">CCMP2058</strain>
    </source>
</reference>
<feature type="region of interest" description="Disordered" evidence="10">
    <location>
        <begin position="257"/>
        <end position="311"/>
    </location>
</feature>
<dbReference type="PROSITE" id="PS50893">
    <property type="entry name" value="ABC_TRANSPORTER_2"/>
    <property type="match status" value="1"/>
</dbReference>
<evidence type="ECO:0000256" key="6">
    <source>
        <dbReference type="ARBA" id="ARBA00022840"/>
    </source>
</evidence>
<keyword evidence="7" id="KW-1278">Translocase</keyword>
<dbReference type="GO" id="GO:0015421">
    <property type="term" value="F:ABC-type oligopeptide transporter activity"/>
    <property type="evidence" value="ECO:0007669"/>
    <property type="project" value="TreeGrafter"/>
</dbReference>
<evidence type="ECO:0000256" key="9">
    <source>
        <dbReference type="ARBA" id="ARBA00023136"/>
    </source>
</evidence>
<dbReference type="GO" id="GO:0090374">
    <property type="term" value="P:oligopeptide export from mitochondrion"/>
    <property type="evidence" value="ECO:0007669"/>
    <property type="project" value="TreeGrafter"/>
</dbReference>
<evidence type="ECO:0000256" key="8">
    <source>
        <dbReference type="ARBA" id="ARBA00022989"/>
    </source>
</evidence>
<dbReference type="InterPro" id="IPR003593">
    <property type="entry name" value="AAA+_ATPase"/>
</dbReference>
<comment type="similarity">
    <text evidence="2">Belongs to the ABC transporter superfamily. ABCB family. MHC peptide exporter (TC 3.A.1.209) subfamily.</text>
</comment>
<dbReference type="Pfam" id="PF00005">
    <property type="entry name" value="ABC_tran"/>
    <property type="match status" value="1"/>
</dbReference>
<keyword evidence="5" id="KW-0547">Nucleotide-binding</keyword>
<dbReference type="InterPro" id="IPR039421">
    <property type="entry name" value="Type_1_exporter"/>
</dbReference>
<dbReference type="PANTHER" id="PTHR43394:SF1">
    <property type="entry name" value="ATP-BINDING CASSETTE SUB-FAMILY B MEMBER 10, MITOCHONDRIAL"/>
    <property type="match status" value="1"/>
</dbReference>
<dbReference type="PROSITE" id="PS00211">
    <property type="entry name" value="ABC_TRANSPORTER_1"/>
    <property type="match status" value="1"/>
</dbReference>
<dbReference type="CDD" id="cd03249">
    <property type="entry name" value="ABC_MTABC3_MDL1_MDL2"/>
    <property type="match status" value="1"/>
</dbReference>
<dbReference type="GO" id="GO:0005524">
    <property type="term" value="F:ATP binding"/>
    <property type="evidence" value="ECO:0007669"/>
    <property type="project" value="UniProtKB-KW"/>
</dbReference>
<sequence length="311" mass="34617">MNGFYRPKRISGTIEFKNVSFQYPTRQDVEVLRGLSFSVKKGQVVALVGPSGSGKSSVFRILQRFYPIQKGSIYLDGRKLDEYHPSVLRHRIGIVSQEPVLFNRTIRENLIYGCTDETPSDEEIISALKKANAWGFVSKLPDRLRTEVGHRGTKLSGGQKQRIAIARALLTKPSMLLLDEATSALDTEAEKKVQQALDKMIKEVGGTTLVIAHRLSTIRNADKIIVLKDGRNMEEGSHGQLVKKKGIYASLVQHQQTEEKGLTAPGTPGPRPPSDEERDRDNPIELMSSTRARPGSENDVPGLIRHYSSPY</sequence>
<feature type="compositionally biased region" description="Basic and acidic residues" evidence="10">
    <location>
        <begin position="273"/>
        <end position="283"/>
    </location>
</feature>
<keyword evidence="8" id="KW-1133">Transmembrane helix</keyword>
<dbReference type="PANTHER" id="PTHR43394">
    <property type="entry name" value="ATP-DEPENDENT PERMEASE MDL1, MITOCHONDRIAL"/>
    <property type="match status" value="1"/>
</dbReference>
<protein>
    <recommendedName>
        <fullName evidence="11">ABC transporter domain-containing protein</fullName>
    </recommendedName>
</protein>
<keyword evidence="6" id="KW-0067">ATP-binding</keyword>
<dbReference type="InterPro" id="IPR027417">
    <property type="entry name" value="P-loop_NTPase"/>
</dbReference>
<proteinExistence type="inferred from homology"/>
<evidence type="ECO:0000259" key="11">
    <source>
        <dbReference type="PROSITE" id="PS50893"/>
    </source>
</evidence>
<evidence type="ECO:0000256" key="1">
    <source>
        <dbReference type="ARBA" id="ARBA00004127"/>
    </source>
</evidence>
<keyword evidence="3" id="KW-0813">Transport</keyword>
<dbReference type="EMBL" id="HBEM01015047">
    <property type="protein sequence ID" value="CAD8450216.1"/>
    <property type="molecule type" value="Transcribed_RNA"/>
</dbReference>
<evidence type="ECO:0000256" key="10">
    <source>
        <dbReference type="SAM" id="MobiDB-lite"/>
    </source>
</evidence>
<organism evidence="12">
    <name type="scientific">Amorphochlora amoebiformis</name>
    <dbReference type="NCBI Taxonomy" id="1561963"/>
    <lineage>
        <taxon>Eukaryota</taxon>
        <taxon>Sar</taxon>
        <taxon>Rhizaria</taxon>
        <taxon>Cercozoa</taxon>
        <taxon>Chlorarachniophyceae</taxon>
        <taxon>Amorphochlora</taxon>
    </lineage>
</organism>
<keyword evidence="4" id="KW-0812">Transmembrane</keyword>
<comment type="subcellular location">
    <subcellularLocation>
        <location evidence="1">Endomembrane system</location>
        <topology evidence="1">Multi-pass membrane protein</topology>
    </subcellularLocation>
</comment>
<dbReference type="FunFam" id="3.40.50.300:FF:000140">
    <property type="entry name" value="Lipid A export ATP-binding/permease protein MsbA"/>
    <property type="match status" value="1"/>
</dbReference>
<dbReference type="GO" id="GO:0005743">
    <property type="term" value="C:mitochondrial inner membrane"/>
    <property type="evidence" value="ECO:0007669"/>
    <property type="project" value="TreeGrafter"/>
</dbReference>
<evidence type="ECO:0000256" key="3">
    <source>
        <dbReference type="ARBA" id="ARBA00022448"/>
    </source>
</evidence>
<dbReference type="InterPro" id="IPR017871">
    <property type="entry name" value="ABC_transporter-like_CS"/>
</dbReference>
<evidence type="ECO:0000256" key="5">
    <source>
        <dbReference type="ARBA" id="ARBA00022741"/>
    </source>
</evidence>
<dbReference type="SUPFAM" id="SSF52540">
    <property type="entry name" value="P-loop containing nucleoside triphosphate hydrolases"/>
    <property type="match status" value="1"/>
</dbReference>
<dbReference type="GO" id="GO:0012505">
    <property type="term" value="C:endomembrane system"/>
    <property type="evidence" value="ECO:0007669"/>
    <property type="project" value="UniProtKB-SubCell"/>
</dbReference>
<gene>
    <name evidence="12" type="ORF">LAMO00422_LOCUS10385</name>
</gene>
<dbReference type="Gene3D" id="3.40.50.300">
    <property type="entry name" value="P-loop containing nucleotide triphosphate hydrolases"/>
    <property type="match status" value="1"/>
</dbReference>
<feature type="domain" description="ABC transporter" evidence="11">
    <location>
        <begin position="14"/>
        <end position="254"/>
    </location>
</feature>
<evidence type="ECO:0000256" key="4">
    <source>
        <dbReference type="ARBA" id="ARBA00022692"/>
    </source>
</evidence>
<evidence type="ECO:0000256" key="2">
    <source>
        <dbReference type="ARBA" id="ARBA00006493"/>
    </source>
</evidence>